<gene>
    <name evidence="3" type="ORF">BSAL_35810c</name>
</gene>
<dbReference type="Proteomes" id="UP000051952">
    <property type="component" value="Unassembled WGS sequence"/>
</dbReference>
<protein>
    <submittedName>
        <fullName evidence="3">Uncharacterized protein</fullName>
    </submittedName>
</protein>
<accession>A0A0S4JQB9</accession>
<evidence type="ECO:0000256" key="2">
    <source>
        <dbReference type="SAM" id="MobiDB-lite"/>
    </source>
</evidence>
<evidence type="ECO:0000313" key="4">
    <source>
        <dbReference type="Proteomes" id="UP000051952"/>
    </source>
</evidence>
<evidence type="ECO:0000256" key="1">
    <source>
        <dbReference type="SAM" id="Coils"/>
    </source>
</evidence>
<proteinExistence type="predicted"/>
<name>A0A0S4JQB9_BODSA</name>
<feature type="coiled-coil region" evidence="1">
    <location>
        <begin position="67"/>
        <end position="94"/>
    </location>
</feature>
<keyword evidence="4" id="KW-1185">Reference proteome</keyword>
<reference evidence="4" key="1">
    <citation type="submission" date="2015-09" db="EMBL/GenBank/DDBJ databases">
        <authorList>
            <consortium name="Pathogen Informatics"/>
        </authorList>
    </citation>
    <scope>NUCLEOTIDE SEQUENCE [LARGE SCALE GENOMIC DNA]</scope>
    <source>
        <strain evidence="4">Lake Konstanz</strain>
    </source>
</reference>
<keyword evidence="1" id="KW-0175">Coiled coil</keyword>
<dbReference type="EMBL" id="CYKH01002012">
    <property type="protein sequence ID" value="CUG92158.1"/>
    <property type="molecule type" value="Genomic_DNA"/>
</dbReference>
<sequence>MNPAGVRPPSGAQSVVTPSYLPPPISQSSPGGLAPSLEEILLSMPNPRHRQVISDLRSNNIELQRYVTELQGELSTLRNRCASLESQVQESHEKPVSLPAPVKSLEDLISGLRQQFLQRIETIRRTGAEDVRNADDSSFDAPLVVHQTLSKTMRPIPKSFEFIDLMALRDSLQQEGTAPNGPLQAPLIVEFVSHLDAVRQCTRDGRIAHMHRDPIKQDTLRRLFDACKSVEAKVSNPQHLALPPQSISIDYTAIAPTDVLARRTKEFHSHTESIEKCGEIFELACRDDCLTRVRVWRRRSATHSILLCLPRVSRLTTRQLRQRMFSPGGQRSSTLTRSLSKSVEKFSSLLAEMYDPLMNNSIKWFICLHLSRSSTF</sequence>
<organism evidence="3 4">
    <name type="scientific">Bodo saltans</name>
    <name type="common">Flagellated protozoan</name>
    <dbReference type="NCBI Taxonomy" id="75058"/>
    <lineage>
        <taxon>Eukaryota</taxon>
        <taxon>Discoba</taxon>
        <taxon>Euglenozoa</taxon>
        <taxon>Kinetoplastea</taxon>
        <taxon>Metakinetoplastina</taxon>
        <taxon>Eubodonida</taxon>
        <taxon>Bodonidae</taxon>
        <taxon>Bodo</taxon>
    </lineage>
</organism>
<evidence type="ECO:0000313" key="3">
    <source>
        <dbReference type="EMBL" id="CUG92158.1"/>
    </source>
</evidence>
<feature type="region of interest" description="Disordered" evidence="2">
    <location>
        <begin position="1"/>
        <end position="32"/>
    </location>
</feature>
<dbReference type="VEuPathDB" id="TriTrypDB:BSAL_35810c"/>
<dbReference type="AlphaFoldDB" id="A0A0S4JQB9"/>